<evidence type="ECO:0000256" key="1">
    <source>
        <dbReference type="ARBA" id="ARBA00007727"/>
    </source>
</evidence>
<dbReference type="AlphaFoldDB" id="A0A7J0E7E4"/>
<dbReference type="GO" id="GO:0016413">
    <property type="term" value="F:O-acetyltransferase activity"/>
    <property type="evidence" value="ECO:0007669"/>
    <property type="project" value="InterPro"/>
</dbReference>
<dbReference type="GO" id="GO:0016020">
    <property type="term" value="C:membrane"/>
    <property type="evidence" value="ECO:0007669"/>
    <property type="project" value="UniProtKB-SubCell"/>
</dbReference>
<evidence type="ECO:0000259" key="2">
    <source>
        <dbReference type="Pfam" id="PF13839"/>
    </source>
</evidence>
<accession>A0A7J0E7E4</accession>
<dbReference type="GO" id="GO:0005794">
    <property type="term" value="C:Golgi apparatus"/>
    <property type="evidence" value="ECO:0007669"/>
    <property type="project" value="TreeGrafter"/>
</dbReference>
<sequence length="420" mass="49200">MLERLRNKRLVFVGDSITRNQWASMVCLLDSSISPVLKSVTANRSITAFKIKDYNASIEHYWAPYLVESNSDSDHPMNHRFSQEQILGVHAIEKHARHWTNADILVFNSHRWWRRPKVKVLWGSFESPDRNYEEMETRGKWVYDEKAYPLYKENHCSFIDMFNGIACERAGRMDSKYQHWRWQPHDCDLPRFNAKAMLERLRGKRLVFVGDSIVRNQWASMVCLLESSISPDLKSVTPNGSITTFKIKDYNASIEHYWSPYLVESNSDNPVNHPFSQEQILGVHAIEKHARHWTNADILVFNSHRGEDWGKAKGENCFNETEPILKEGYHGRDLYPGLRRMVENAINGLKRKGLTVQMIDITQLSDYRKDAHTSIYRKMWGRITKEQIANPKSHADCLHWCIPGVPDTWNELLYAYIFHF</sequence>
<comment type="similarity">
    <text evidence="1">Belongs to the PC-esterase family. TBL subfamily.</text>
</comment>
<dbReference type="OrthoDB" id="2016263at2759"/>
<feature type="domain" description="Trichome birefringence-like C-terminal" evidence="2">
    <location>
        <begin position="189"/>
        <end position="303"/>
    </location>
</feature>
<comment type="caution">
    <text evidence="3">The sequence shown here is derived from an EMBL/GenBank/DDBJ whole genome shotgun (WGS) entry which is preliminary data.</text>
</comment>
<feature type="domain" description="Trichome birefringence-like C-terminal" evidence="2">
    <location>
        <begin position="304"/>
        <end position="415"/>
    </location>
</feature>
<dbReference type="PANTHER" id="PTHR32285:SF11">
    <property type="entry name" value="PROTEIN TRICHOME BIREFRINGENCE-LIKE 34"/>
    <property type="match status" value="1"/>
</dbReference>
<dbReference type="Proteomes" id="UP000585474">
    <property type="component" value="Unassembled WGS sequence"/>
</dbReference>
<name>A0A7J0E7E4_9ERIC</name>
<protein>
    <submittedName>
        <fullName evidence="3">Similar to TRICHOME BIREFRINGENCE-LIKE 11</fullName>
    </submittedName>
</protein>
<evidence type="ECO:0000313" key="4">
    <source>
        <dbReference type="Proteomes" id="UP000585474"/>
    </source>
</evidence>
<feature type="domain" description="Trichome birefringence-like C-terminal" evidence="2">
    <location>
        <begin position="1"/>
        <end position="138"/>
    </location>
</feature>
<dbReference type="EMBL" id="BJWL01000002">
    <property type="protein sequence ID" value="GFY82413.1"/>
    <property type="molecule type" value="Genomic_DNA"/>
</dbReference>
<dbReference type="PANTHER" id="PTHR32285">
    <property type="entry name" value="PROTEIN TRICHOME BIREFRINGENCE-LIKE 9-RELATED"/>
    <property type="match status" value="1"/>
</dbReference>
<dbReference type="InterPro" id="IPR026057">
    <property type="entry name" value="TBL_C"/>
</dbReference>
<evidence type="ECO:0000313" key="3">
    <source>
        <dbReference type="EMBL" id="GFY82413.1"/>
    </source>
</evidence>
<dbReference type="InterPro" id="IPR029962">
    <property type="entry name" value="TBL"/>
</dbReference>
<proteinExistence type="inferred from homology"/>
<keyword evidence="4" id="KW-1185">Reference proteome</keyword>
<gene>
    <name evidence="3" type="ORF">Acr_02g0006530</name>
</gene>
<reference evidence="3 4" key="1">
    <citation type="submission" date="2019-07" db="EMBL/GenBank/DDBJ databases">
        <title>De Novo Assembly of kiwifruit Actinidia rufa.</title>
        <authorList>
            <person name="Sugita-Konishi S."/>
            <person name="Sato K."/>
            <person name="Mori E."/>
            <person name="Abe Y."/>
            <person name="Kisaki G."/>
            <person name="Hamano K."/>
            <person name="Suezawa K."/>
            <person name="Otani M."/>
            <person name="Fukuda T."/>
            <person name="Manabe T."/>
            <person name="Gomi K."/>
            <person name="Tabuchi M."/>
            <person name="Akimitsu K."/>
            <person name="Kataoka I."/>
        </authorList>
    </citation>
    <scope>NUCLEOTIDE SEQUENCE [LARGE SCALE GENOMIC DNA]</scope>
    <source>
        <strain evidence="4">cv. Fuchu</strain>
    </source>
</reference>
<organism evidence="3 4">
    <name type="scientific">Actinidia rufa</name>
    <dbReference type="NCBI Taxonomy" id="165716"/>
    <lineage>
        <taxon>Eukaryota</taxon>
        <taxon>Viridiplantae</taxon>
        <taxon>Streptophyta</taxon>
        <taxon>Embryophyta</taxon>
        <taxon>Tracheophyta</taxon>
        <taxon>Spermatophyta</taxon>
        <taxon>Magnoliopsida</taxon>
        <taxon>eudicotyledons</taxon>
        <taxon>Gunneridae</taxon>
        <taxon>Pentapetalae</taxon>
        <taxon>asterids</taxon>
        <taxon>Ericales</taxon>
        <taxon>Actinidiaceae</taxon>
        <taxon>Actinidia</taxon>
    </lineage>
</organism>
<dbReference type="Pfam" id="PF13839">
    <property type="entry name" value="PC-Esterase"/>
    <property type="match status" value="3"/>
</dbReference>